<evidence type="ECO:0000256" key="7">
    <source>
        <dbReference type="SAM" id="Phobius"/>
    </source>
</evidence>
<feature type="transmembrane region" description="Helical" evidence="7">
    <location>
        <begin position="280"/>
        <end position="300"/>
    </location>
</feature>
<dbReference type="InterPro" id="IPR023827">
    <property type="entry name" value="Peptidase_S8_Asp-AS"/>
</dbReference>
<dbReference type="CDD" id="cd00306">
    <property type="entry name" value="Peptidases_S8_S53"/>
    <property type="match status" value="1"/>
</dbReference>
<evidence type="ECO:0000259" key="8">
    <source>
        <dbReference type="Pfam" id="PF00082"/>
    </source>
</evidence>
<organism evidence="9 10">
    <name type="scientific">Diaporthe australafricana</name>
    <dbReference type="NCBI Taxonomy" id="127596"/>
    <lineage>
        <taxon>Eukaryota</taxon>
        <taxon>Fungi</taxon>
        <taxon>Dikarya</taxon>
        <taxon>Ascomycota</taxon>
        <taxon>Pezizomycotina</taxon>
        <taxon>Sordariomycetes</taxon>
        <taxon>Sordariomycetidae</taxon>
        <taxon>Diaporthales</taxon>
        <taxon>Diaporthaceae</taxon>
        <taxon>Diaporthe</taxon>
    </lineage>
</organism>
<keyword evidence="3 5" id="KW-0378">Hydrolase</keyword>
<gene>
    <name evidence="9" type="ORF">Daus18300_009064</name>
</gene>
<dbReference type="PANTHER" id="PTHR43806:SF11">
    <property type="entry name" value="CEREVISIN-RELATED"/>
    <property type="match status" value="1"/>
</dbReference>
<dbReference type="EMBL" id="JAWRVE010000089">
    <property type="protein sequence ID" value="KAL1860721.1"/>
    <property type="molecule type" value="Genomic_DNA"/>
</dbReference>
<evidence type="ECO:0000313" key="10">
    <source>
        <dbReference type="Proteomes" id="UP001583177"/>
    </source>
</evidence>
<keyword evidence="7" id="KW-0472">Membrane</keyword>
<evidence type="ECO:0000256" key="5">
    <source>
        <dbReference type="PROSITE-ProRule" id="PRU01240"/>
    </source>
</evidence>
<feature type="active site" description="Charge relay system" evidence="5">
    <location>
        <position position="78"/>
    </location>
</feature>
<dbReference type="InterPro" id="IPR023828">
    <property type="entry name" value="Peptidase_S8_Ser-AS"/>
</dbReference>
<evidence type="ECO:0000256" key="1">
    <source>
        <dbReference type="ARBA" id="ARBA00011073"/>
    </source>
</evidence>
<feature type="domain" description="Peptidase S8/S53" evidence="8">
    <location>
        <begin position="70"/>
        <end position="294"/>
    </location>
</feature>
<keyword evidence="7" id="KW-1133">Transmembrane helix</keyword>
<dbReference type="PROSITE" id="PS00138">
    <property type="entry name" value="SUBTILASE_SER"/>
    <property type="match status" value="1"/>
</dbReference>
<keyword evidence="4 5" id="KW-0720">Serine protease</keyword>
<dbReference type="InterPro" id="IPR050131">
    <property type="entry name" value="Peptidase_S8_subtilisin-like"/>
</dbReference>
<reference evidence="9 10" key="1">
    <citation type="journal article" date="2024" name="IMA Fungus">
        <title>IMA Genome - F19 : A genome assembly and annotation guide to empower mycologists, including annotated draft genome sequences of Ceratocystis pirilliformis, Diaporthe australafricana, Fusarium ophioides, Paecilomyces lecythidis, and Sporothrix stenoceras.</title>
        <authorList>
            <person name="Aylward J."/>
            <person name="Wilson A.M."/>
            <person name="Visagie C.M."/>
            <person name="Spraker J."/>
            <person name="Barnes I."/>
            <person name="Buitendag C."/>
            <person name="Ceriani C."/>
            <person name="Del Mar Angel L."/>
            <person name="du Plessis D."/>
            <person name="Fuchs T."/>
            <person name="Gasser K."/>
            <person name="Kramer D."/>
            <person name="Li W."/>
            <person name="Munsamy K."/>
            <person name="Piso A."/>
            <person name="Price J.L."/>
            <person name="Sonnekus B."/>
            <person name="Thomas C."/>
            <person name="van der Nest A."/>
            <person name="van Dijk A."/>
            <person name="van Heerden A."/>
            <person name="van Vuuren N."/>
            <person name="Yilmaz N."/>
            <person name="Duong T.A."/>
            <person name="van der Merwe N.A."/>
            <person name="Wingfield M.J."/>
            <person name="Wingfield B.D."/>
        </authorList>
    </citation>
    <scope>NUCLEOTIDE SEQUENCE [LARGE SCALE GENOMIC DNA]</scope>
    <source>
        <strain evidence="9 10">CMW 18300</strain>
    </source>
</reference>
<keyword evidence="7" id="KW-0812">Transmembrane</keyword>
<dbReference type="Proteomes" id="UP001583177">
    <property type="component" value="Unassembled WGS sequence"/>
</dbReference>
<dbReference type="PRINTS" id="PR00723">
    <property type="entry name" value="SUBTILISIN"/>
</dbReference>
<sequence>MTGISPRLAANAAGEADYKAARFFDDEAPRSGHSLEARANYSRWKMNCQAVYEHFITPYMDLSSKFPSTQQVKIAILDTGIDLNHPDIQARSENIKAKHNWLNEKSKNIVHDIGGHGTFVTSLLLDYAPDAEIYIAKIADKKPASPHLIAKAITHAVDVWKVDMISMSFGFPTRTIDGYDELEDAIKRAYCENMLLFAAASNSGGQLGRAYPAREANVVCVHSTDARGNRSPFSPTPSPHEVNLAAVGEAVDSAWPVHLCGGAEEGEDDVYSTVKSGTSYATPIIVGIAAFLLLYARLNLADSAHLLKRRSRMIALLQRIAQKGHGGSLRDGYYFVDVSLYNDSLFGKDKVFIDQTIEDLLNS</sequence>
<feature type="active site" description="Charge relay system" evidence="5">
    <location>
        <position position="279"/>
    </location>
</feature>
<dbReference type="Gene3D" id="3.40.50.200">
    <property type="entry name" value="Peptidase S8/S53 domain"/>
    <property type="match status" value="1"/>
</dbReference>
<dbReference type="InterPro" id="IPR000209">
    <property type="entry name" value="Peptidase_S8/S53_dom"/>
</dbReference>
<comment type="caution">
    <text evidence="9">The sequence shown here is derived from an EMBL/GenBank/DDBJ whole genome shotgun (WGS) entry which is preliminary data.</text>
</comment>
<dbReference type="PANTHER" id="PTHR43806">
    <property type="entry name" value="PEPTIDASE S8"/>
    <property type="match status" value="1"/>
</dbReference>
<evidence type="ECO:0000256" key="2">
    <source>
        <dbReference type="ARBA" id="ARBA00022670"/>
    </source>
</evidence>
<proteinExistence type="inferred from homology"/>
<evidence type="ECO:0000256" key="4">
    <source>
        <dbReference type="ARBA" id="ARBA00022825"/>
    </source>
</evidence>
<protein>
    <recommendedName>
        <fullName evidence="8">Peptidase S8/S53 domain-containing protein</fullName>
    </recommendedName>
</protein>
<dbReference type="PROSITE" id="PS00136">
    <property type="entry name" value="SUBTILASE_ASP"/>
    <property type="match status" value="1"/>
</dbReference>
<feature type="active site" description="Charge relay system" evidence="5">
    <location>
        <position position="116"/>
    </location>
</feature>
<evidence type="ECO:0000256" key="3">
    <source>
        <dbReference type="ARBA" id="ARBA00022801"/>
    </source>
</evidence>
<name>A0ABR3WFU0_9PEZI</name>
<accession>A0ABR3WFU0</accession>
<comment type="similarity">
    <text evidence="1 5 6">Belongs to the peptidase S8 family.</text>
</comment>
<evidence type="ECO:0000313" key="9">
    <source>
        <dbReference type="EMBL" id="KAL1860721.1"/>
    </source>
</evidence>
<dbReference type="SUPFAM" id="SSF52743">
    <property type="entry name" value="Subtilisin-like"/>
    <property type="match status" value="1"/>
</dbReference>
<dbReference type="Pfam" id="PF00082">
    <property type="entry name" value="Peptidase_S8"/>
    <property type="match status" value="1"/>
</dbReference>
<keyword evidence="2 5" id="KW-0645">Protease</keyword>
<dbReference type="InterPro" id="IPR036852">
    <property type="entry name" value="Peptidase_S8/S53_dom_sf"/>
</dbReference>
<dbReference type="PROSITE" id="PS51892">
    <property type="entry name" value="SUBTILASE"/>
    <property type="match status" value="1"/>
</dbReference>
<dbReference type="InterPro" id="IPR015500">
    <property type="entry name" value="Peptidase_S8_subtilisin-rel"/>
</dbReference>
<evidence type="ECO:0000256" key="6">
    <source>
        <dbReference type="RuleBase" id="RU003355"/>
    </source>
</evidence>
<keyword evidence="10" id="KW-1185">Reference proteome</keyword>